<reference evidence="2 3" key="1">
    <citation type="submission" date="2020-07" db="EMBL/GenBank/DDBJ databases">
        <title>Sequencing the genomes of 1000 actinobacteria strains.</title>
        <authorList>
            <person name="Klenk H.-P."/>
        </authorList>
    </citation>
    <scope>NUCLEOTIDE SEQUENCE [LARGE SCALE GENOMIC DNA]</scope>
    <source>
        <strain evidence="2 3">DSM 22083</strain>
    </source>
</reference>
<keyword evidence="3" id="KW-1185">Reference proteome</keyword>
<feature type="region of interest" description="Disordered" evidence="1">
    <location>
        <begin position="1"/>
        <end position="76"/>
    </location>
</feature>
<feature type="compositionally biased region" description="Basic and acidic residues" evidence="1">
    <location>
        <begin position="19"/>
        <end position="41"/>
    </location>
</feature>
<organism evidence="2 3">
    <name type="scientific">Microlunatus parietis</name>
    <dbReference type="NCBI Taxonomy" id="682979"/>
    <lineage>
        <taxon>Bacteria</taxon>
        <taxon>Bacillati</taxon>
        <taxon>Actinomycetota</taxon>
        <taxon>Actinomycetes</taxon>
        <taxon>Propionibacteriales</taxon>
        <taxon>Propionibacteriaceae</taxon>
        <taxon>Microlunatus</taxon>
    </lineage>
</organism>
<evidence type="ECO:0000313" key="2">
    <source>
        <dbReference type="EMBL" id="NYE72575.1"/>
    </source>
</evidence>
<accession>A0A7Y9I982</accession>
<sequence length="247" mass="27953">MTWHSPWDEGTRERRGRPGLRDDRRRGAGEGRGRGRRRGEPEDPTAEGTEDDPRERRRHERRGGRGFGRPGGWQNVDLPLADDAQAWFEGRLPDGWFSDVEVSVDREEILVIGTLPDDTTDDTAAAEGRISRFRADTRSTRMQIADEAQARYRRKVSWGAELGDVRTLFTHISVPVMTRLRQPERQVLDTLVDAGVARSRSEALAWAVKLVGEHTESWLSGLRDAMAEVDKLRATGPKLDRDDDSDD</sequence>
<dbReference type="Proteomes" id="UP000569914">
    <property type="component" value="Unassembled WGS sequence"/>
</dbReference>
<evidence type="ECO:0000256" key="1">
    <source>
        <dbReference type="SAM" id="MobiDB-lite"/>
    </source>
</evidence>
<dbReference type="RefSeq" id="WP_281385297.1">
    <property type="nucleotide sequence ID" value="NZ_JACCBU010000001.1"/>
</dbReference>
<protein>
    <submittedName>
        <fullName evidence="2">Uncharacterized protein</fullName>
    </submittedName>
</protein>
<name>A0A7Y9I982_9ACTN</name>
<proteinExistence type="predicted"/>
<feature type="compositionally biased region" description="Basic and acidic residues" evidence="1">
    <location>
        <begin position="1"/>
        <end position="13"/>
    </location>
</feature>
<dbReference type="AlphaFoldDB" id="A0A7Y9I982"/>
<evidence type="ECO:0000313" key="3">
    <source>
        <dbReference type="Proteomes" id="UP000569914"/>
    </source>
</evidence>
<feature type="compositionally biased region" description="Acidic residues" evidence="1">
    <location>
        <begin position="42"/>
        <end position="52"/>
    </location>
</feature>
<dbReference type="EMBL" id="JACCBU010000001">
    <property type="protein sequence ID" value="NYE72575.1"/>
    <property type="molecule type" value="Genomic_DNA"/>
</dbReference>
<comment type="caution">
    <text evidence="2">The sequence shown here is derived from an EMBL/GenBank/DDBJ whole genome shotgun (WGS) entry which is preliminary data.</text>
</comment>
<gene>
    <name evidence="2" type="ORF">BKA15_003904</name>
</gene>